<organism evidence="2 3">
    <name type="scientific">Pleurodeles waltl</name>
    <name type="common">Iberian ribbed newt</name>
    <dbReference type="NCBI Taxonomy" id="8319"/>
    <lineage>
        <taxon>Eukaryota</taxon>
        <taxon>Metazoa</taxon>
        <taxon>Chordata</taxon>
        <taxon>Craniata</taxon>
        <taxon>Vertebrata</taxon>
        <taxon>Euteleostomi</taxon>
        <taxon>Amphibia</taxon>
        <taxon>Batrachia</taxon>
        <taxon>Caudata</taxon>
        <taxon>Salamandroidea</taxon>
        <taxon>Salamandridae</taxon>
        <taxon>Pleurodelinae</taxon>
        <taxon>Pleurodeles</taxon>
    </lineage>
</organism>
<comment type="caution">
    <text evidence="2">The sequence shown here is derived from an EMBL/GenBank/DDBJ whole genome shotgun (WGS) entry which is preliminary data.</text>
</comment>
<feature type="region of interest" description="Disordered" evidence="1">
    <location>
        <begin position="41"/>
        <end position="77"/>
    </location>
</feature>
<feature type="compositionally biased region" description="Polar residues" evidence="1">
    <location>
        <begin position="61"/>
        <end position="74"/>
    </location>
</feature>
<proteinExistence type="predicted"/>
<evidence type="ECO:0000256" key="1">
    <source>
        <dbReference type="SAM" id="MobiDB-lite"/>
    </source>
</evidence>
<dbReference type="AlphaFoldDB" id="A0AAV7MR70"/>
<dbReference type="EMBL" id="JANPWB010000013">
    <property type="protein sequence ID" value="KAJ1105832.1"/>
    <property type="molecule type" value="Genomic_DNA"/>
</dbReference>
<evidence type="ECO:0000313" key="2">
    <source>
        <dbReference type="EMBL" id="KAJ1105832.1"/>
    </source>
</evidence>
<accession>A0AAV7MR70</accession>
<dbReference type="Proteomes" id="UP001066276">
    <property type="component" value="Chromosome 9"/>
</dbReference>
<sequence>MAKVTLPQSGVYLATRRIVSGAKESPLQEPMHHRQVNLRALKKQPAARSASLTTASRRNAHTSAEYNKLQTTPGTRDVAIQEAEKRLKSDLS</sequence>
<keyword evidence="3" id="KW-1185">Reference proteome</keyword>
<name>A0AAV7MR70_PLEWA</name>
<protein>
    <submittedName>
        <fullName evidence="2">Uncharacterized protein</fullName>
    </submittedName>
</protein>
<feature type="compositionally biased region" description="Low complexity" evidence="1">
    <location>
        <begin position="46"/>
        <end position="57"/>
    </location>
</feature>
<gene>
    <name evidence="2" type="ORF">NDU88_003236</name>
</gene>
<evidence type="ECO:0000313" key="3">
    <source>
        <dbReference type="Proteomes" id="UP001066276"/>
    </source>
</evidence>
<reference evidence="2" key="1">
    <citation type="journal article" date="2022" name="bioRxiv">
        <title>Sequencing and chromosome-scale assembly of the giantPleurodeles waltlgenome.</title>
        <authorList>
            <person name="Brown T."/>
            <person name="Elewa A."/>
            <person name="Iarovenko S."/>
            <person name="Subramanian E."/>
            <person name="Araus A.J."/>
            <person name="Petzold A."/>
            <person name="Susuki M."/>
            <person name="Suzuki K.-i.T."/>
            <person name="Hayashi T."/>
            <person name="Toyoda A."/>
            <person name="Oliveira C."/>
            <person name="Osipova E."/>
            <person name="Leigh N.D."/>
            <person name="Simon A."/>
            <person name="Yun M.H."/>
        </authorList>
    </citation>
    <scope>NUCLEOTIDE SEQUENCE</scope>
    <source>
        <strain evidence="2">20211129_DDA</strain>
        <tissue evidence="2">Liver</tissue>
    </source>
</reference>